<organism evidence="1 2">
    <name type="scientific">Coemansia helicoidea</name>
    <dbReference type="NCBI Taxonomy" id="1286919"/>
    <lineage>
        <taxon>Eukaryota</taxon>
        <taxon>Fungi</taxon>
        <taxon>Fungi incertae sedis</taxon>
        <taxon>Zoopagomycota</taxon>
        <taxon>Kickxellomycotina</taxon>
        <taxon>Kickxellomycetes</taxon>
        <taxon>Kickxellales</taxon>
        <taxon>Kickxellaceae</taxon>
        <taxon>Coemansia</taxon>
    </lineage>
</organism>
<dbReference type="Proteomes" id="UP001140087">
    <property type="component" value="Unassembled WGS sequence"/>
</dbReference>
<keyword evidence="2" id="KW-1185">Reference proteome</keyword>
<reference evidence="1" key="1">
    <citation type="submission" date="2022-07" db="EMBL/GenBank/DDBJ databases">
        <title>Phylogenomic reconstructions and comparative analyses of Kickxellomycotina fungi.</title>
        <authorList>
            <person name="Reynolds N.K."/>
            <person name="Stajich J.E."/>
            <person name="Barry K."/>
            <person name="Grigoriev I.V."/>
            <person name="Crous P."/>
            <person name="Smith M.E."/>
        </authorList>
    </citation>
    <scope>NUCLEOTIDE SEQUENCE</scope>
    <source>
        <strain evidence="1">BCRC 34780</strain>
    </source>
</reference>
<feature type="non-terminal residue" evidence="1">
    <location>
        <position position="685"/>
    </location>
</feature>
<gene>
    <name evidence="1" type="ORF">H4R21_005140</name>
</gene>
<comment type="caution">
    <text evidence="1">The sequence shown here is derived from an EMBL/GenBank/DDBJ whole genome shotgun (WGS) entry which is preliminary data.</text>
</comment>
<accession>A0ACC1KU92</accession>
<proteinExistence type="predicted"/>
<protein>
    <submittedName>
        <fullName evidence="1">Uncharacterized protein</fullName>
    </submittedName>
</protein>
<name>A0ACC1KU92_9FUNG</name>
<dbReference type="EMBL" id="JANBUN010002193">
    <property type="protein sequence ID" value="KAJ2795357.1"/>
    <property type="molecule type" value="Genomic_DNA"/>
</dbReference>
<evidence type="ECO:0000313" key="1">
    <source>
        <dbReference type="EMBL" id="KAJ2795357.1"/>
    </source>
</evidence>
<sequence length="685" mass="74155">MGVGVKELRDGDADATFKDDNIRVTPVHIYPEGYTPAAAELGPDSSEDARVRREMLAQALGIRSESAGSGEGRRAGAQQMQRKKGYYAGQCQEAAIEEHLQRIEQRHEQQPRPRQRPQQTEAGAMPAPAAAPSHDARQSGNSAQHLPPTRPTPAALCYIVEGPEVPGKFDPKAALALGLKPGPNYRRLVAGECVTAPDGTVIRPDQCVGPARASGIFILVDCPSVAYIPSVVGSARFAPFLDEPQASDMQSRLLVVVHSLGAGVAGDARYRAWAARFPAHVRHMVSAPEHVADNNPFQRHLRIQASMAAVNPRVFVLPQAATKPDIPAEEFLPGRSVVVPHSLTMFDVEPAPKLDDSLVRRLLSPEEMLAQQAPDAAGPPAASPDPAAAEPGLVVCPIGTGSSVPSLYRNVSANIVSVSDYGGMVLDCGESTVSLLKRFLGFPQRNALNTRVRQSYVEFVASLKLLYISHMHADHHLGAVLLLREWARLTRPLEPRPRLTIVGPARFWVWLEDYAGVEDLELDRVDFVSCRDIQISDPAAAGRALPAGRLEQTRDRVAKLKADLGLVDVATCSVIHCPWAYGVSFTHSSGWKLVYSGDTRPCANLITLGRAGDTRPTILLHEATLPDEFLQDAIAKRHTTGSEAVAMAVGMGAENLLMTHFSQRCLTLPRWKPSAVRAVKVNRYG</sequence>
<evidence type="ECO:0000313" key="2">
    <source>
        <dbReference type="Proteomes" id="UP001140087"/>
    </source>
</evidence>